<evidence type="ECO:0000256" key="5">
    <source>
        <dbReference type="ARBA" id="ARBA00022989"/>
    </source>
</evidence>
<evidence type="ECO:0000313" key="10">
    <source>
        <dbReference type="Proteomes" id="UP000537126"/>
    </source>
</evidence>
<reference evidence="9 10" key="1">
    <citation type="submission" date="2020-03" db="EMBL/GenBank/DDBJ databases">
        <title>Genomic Encyclopedia of Type Strains, Phase IV (KMG-IV): sequencing the most valuable type-strain genomes for metagenomic binning, comparative biology and taxonomic classification.</title>
        <authorList>
            <person name="Goeker M."/>
        </authorList>
    </citation>
    <scope>NUCLEOTIDE SEQUENCE [LARGE SCALE GENOMIC DNA]</scope>
    <source>
        <strain evidence="9 10">DSM 5718</strain>
    </source>
</reference>
<dbReference type="GO" id="GO:0016020">
    <property type="term" value="C:membrane"/>
    <property type="evidence" value="ECO:0007669"/>
    <property type="project" value="UniProtKB-SubCell"/>
</dbReference>
<keyword evidence="4 7" id="KW-0812">Transmembrane</keyword>
<protein>
    <submittedName>
        <fullName evidence="9">Putative colanic acid biosynthesis UDP-glucose lipid carrier transferase</fullName>
    </submittedName>
</protein>
<evidence type="ECO:0000256" key="3">
    <source>
        <dbReference type="ARBA" id="ARBA00022679"/>
    </source>
</evidence>
<gene>
    <name evidence="9" type="ORF">FHS56_001729</name>
</gene>
<name>A0A846MRK5_9BACT</name>
<keyword evidence="3 9" id="KW-0808">Transferase</keyword>
<feature type="transmembrane region" description="Helical" evidence="7">
    <location>
        <begin position="43"/>
        <end position="65"/>
    </location>
</feature>
<keyword evidence="10" id="KW-1185">Reference proteome</keyword>
<dbReference type="InterPro" id="IPR003362">
    <property type="entry name" value="Bact_transf"/>
</dbReference>
<evidence type="ECO:0000313" key="9">
    <source>
        <dbReference type="EMBL" id="NIK74216.1"/>
    </source>
</evidence>
<dbReference type="Proteomes" id="UP000537126">
    <property type="component" value="Unassembled WGS sequence"/>
</dbReference>
<evidence type="ECO:0000256" key="7">
    <source>
        <dbReference type="SAM" id="Phobius"/>
    </source>
</evidence>
<evidence type="ECO:0000259" key="8">
    <source>
        <dbReference type="Pfam" id="PF02397"/>
    </source>
</evidence>
<accession>A0A846MRK5</accession>
<dbReference type="AlphaFoldDB" id="A0A846MRK5"/>
<keyword evidence="5 7" id="KW-1133">Transmembrane helix</keyword>
<dbReference type="RefSeq" id="WP_166919686.1">
    <property type="nucleotide sequence ID" value="NZ_JAASRN010000002.1"/>
</dbReference>
<dbReference type="Pfam" id="PF02397">
    <property type="entry name" value="Bac_transf"/>
    <property type="match status" value="1"/>
</dbReference>
<dbReference type="PANTHER" id="PTHR30576:SF0">
    <property type="entry name" value="UNDECAPRENYL-PHOSPHATE N-ACETYLGALACTOSAMINYL 1-PHOSPHATE TRANSFERASE-RELATED"/>
    <property type="match status" value="1"/>
</dbReference>
<organism evidence="9 10">
    <name type="scientific">Thermonema lapsum</name>
    <dbReference type="NCBI Taxonomy" id="28195"/>
    <lineage>
        <taxon>Bacteria</taxon>
        <taxon>Pseudomonadati</taxon>
        <taxon>Bacteroidota</taxon>
        <taxon>Cytophagia</taxon>
        <taxon>Cytophagales</taxon>
        <taxon>Thermonemataceae</taxon>
        <taxon>Thermonema</taxon>
    </lineage>
</organism>
<evidence type="ECO:0000256" key="6">
    <source>
        <dbReference type="ARBA" id="ARBA00023136"/>
    </source>
</evidence>
<proteinExistence type="inferred from homology"/>
<evidence type="ECO:0000256" key="1">
    <source>
        <dbReference type="ARBA" id="ARBA00004141"/>
    </source>
</evidence>
<comment type="subcellular location">
    <subcellularLocation>
        <location evidence="1">Membrane</location>
        <topology evidence="1">Multi-pass membrane protein</topology>
    </subcellularLocation>
</comment>
<dbReference type="EMBL" id="JAASRN010000002">
    <property type="protein sequence ID" value="NIK74216.1"/>
    <property type="molecule type" value="Genomic_DNA"/>
</dbReference>
<dbReference type="GO" id="GO:0016780">
    <property type="term" value="F:phosphotransferase activity, for other substituted phosphate groups"/>
    <property type="evidence" value="ECO:0007669"/>
    <property type="project" value="TreeGrafter"/>
</dbReference>
<keyword evidence="6 7" id="KW-0472">Membrane</keyword>
<comment type="similarity">
    <text evidence="2">Belongs to the bacterial sugar transferase family.</text>
</comment>
<evidence type="ECO:0000256" key="2">
    <source>
        <dbReference type="ARBA" id="ARBA00006464"/>
    </source>
</evidence>
<feature type="domain" description="Bacterial sugar transferase" evidence="8">
    <location>
        <begin position="38"/>
        <end position="221"/>
    </location>
</feature>
<evidence type="ECO:0000256" key="4">
    <source>
        <dbReference type="ARBA" id="ARBA00022692"/>
    </source>
</evidence>
<dbReference type="InterPro" id="IPR017475">
    <property type="entry name" value="EPS_sugar_tfrase"/>
</dbReference>
<dbReference type="NCBIfam" id="TIGR03025">
    <property type="entry name" value="EPS_sugtrans"/>
    <property type="match status" value="1"/>
</dbReference>
<dbReference type="PANTHER" id="PTHR30576">
    <property type="entry name" value="COLANIC BIOSYNTHESIS UDP-GLUCOSE LIPID CARRIER TRANSFERASE"/>
    <property type="match status" value="1"/>
</dbReference>
<comment type="caution">
    <text evidence="9">The sequence shown here is derived from an EMBL/GenBank/DDBJ whole genome shotgun (WGS) entry which is preliminary data.</text>
</comment>
<sequence>MFQSASTTTQVNQRPGSFNEVFVHIDIPLDKPGNALLKRGFDIVFSLLVVIFVLSWLVPLLALLIKLDSRGPVFFIQERGGKNGKTFRCIKFRTMRYCPRDTEYKPTLKNDCRVTRLGAWLRRTSLDELPQFFNVLKGDMSVIGPRPHAIQEDEKFSELIPNYPLRYLVKPGITGLAQINGNRGFNTDLYKSRVNYDLYYIQNWSFWLDLKIILSTALKVVFGDKYAF</sequence>